<dbReference type="STRING" id="582402.Hbal_2334"/>
<organism evidence="5 6">
    <name type="scientific">Hirschia baltica (strain ATCC 49814 / DSM 5838 / IFAM 1418)</name>
    <dbReference type="NCBI Taxonomy" id="582402"/>
    <lineage>
        <taxon>Bacteria</taxon>
        <taxon>Pseudomonadati</taxon>
        <taxon>Pseudomonadota</taxon>
        <taxon>Alphaproteobacteria</taxon>
        <taxon>Hyphomonadales</taxon>
        <taxon>Hyphomonadaceae</taxon>
        <taxon>Hirschia</taxon>
    </lineage>
</organism>
<dbReference type="PROSITE" id="PS50005">
    <property type="entry name" value="TPR"/>
    <property type="match status" value="4"/>
</dbReference>
<comment type="pathway">
    <text evidence="1">Protein modification; protein glycosylation.</text>
</comment>
<evidence type="ECO:0000256" key="1">
    <source>
        <dbReference type="ARBA" id="ARBA00004922"/>
    </source>
</evidence>
<dbReference type="EMBL" id="CP001678">
    <property type="protein sequence ID" value="ACT60014.1"/>
    <property type="molecule type" value="Genomic_DNA"/>
</dbReference>
<sequence>MNEIAHRIGQAEGAVGNILTSQVISDASKLSINASSPKIKKLRRHCRKAAQFLKENKYTEAQTEALAALDIDENNSLASHIAAIALDRQDHYELALKFYNRALQADTGNAEIYRNIGLLVWRMEKLDAAEKFFRLEGQIAPDDWQAKNNLGNVLRDKGQLDDSIELLRAALYQHPEQSELWTAIGSTAIYQLQTQEAIQFHQEAIRLNPESARGHHNLGFTHLTDGDPAQAVEHFDQALQYHTEGSFDQIASLNARSNALLACGRIEEGWKEYEIRLNKHAPDYVDFLVPLPLWQNEDITGKKLLLIGEQGLGDEILFASMLNDVTKLVGPDGKIGVAVEPRLVELFKRSFPHIEVFSHKTGVIAGIKKRAVIEQKDIENYDVWAALGAPLKHLRNDLSNFTQPSDGFLKPDADRVAFWKAELEKLPAGRKAGILWKSGIMDIKRGRNFAGFDAWKPVLETPGITWINLQYGDAEADLMRAKEKFGIQIHTLPGIDLKKDLDDISALSQALDLIVGPMNATTNLAAASGTPFWLLWPRTAWTQLGTGQMPWYPNTRTYSPQELKNWTPAIQALAGDLRAETEKLGKEKAA</sequence>
<dbReference type="eggNOG" id="COG0457">
    <property type="taxonomic scope" value="Bacteria"/>
</dbReference>
<keyword evidence="6" id="KW-1185">Reference proteome</keyword>
<proteinExistence type="predicted"/>
<accession>C6XMV0</accession>
<dbReference type="eggNOG" id="COG0859">
    <property type="taxonomic scope" value="Bacteria"/>
</dbReference>
<dbReference type="GO" id="GO:0016757">
    <property type="term" value="F:glycosyltransferase activity"/>
    <property type="evidence" value="ECO:0007669"/>
    <property type="project" value="UniProtKB-KW"/>
</dbReference>
<feature type="repeat" description="TPR" evidence="4">
    <location>
        <begin position="178"/>
        <end position="211"/>
    </location>
</feature>
<dbReference type="InterPro" id="IPR019734">
    <property type="entry name" value="TPR_rpt"/>
</dbReference>
<feature type="repeat" description="TPR" evidence="4">
    <location>
        <begin position="110"/>
        <end position="143"/>
    </location>
</feature>
<dbReference type="KEGG" id="hba:Hbal_2334"/>
<keyword evidence="4" id="KW-0802">TPR repeat</keyword>
<keyword evidence="2" id="KW-0328">Glycosyltransferase</keyword>
<dbReference type="Proteomes" id="UP000002745">
    <property type="component" value="Chromosome"/>
</dbReference>
<dbReference type="RefSeq" id="WP_015828164.1">
    <property type="nucleotide sequence ID" value="NC_012982.1"/>
</dbReference>
<feature type="repeat" description="TPR" evidence="4">
    <location>
        <begin position="144"/>
        <end position="177"/>
    </location>
</feature>
<evidence type="ECO:0000313" key="6">
    <source>
        <dbReference type="Proteomes" id="UP000002745"/>
    </source>
</evidence>
<dbReference type="PANTHER" id="PTHR44835">
    <property type="entry name" value="UDP-N-ACETYLGLUCOSAMINE--PEPTIDE N-ACETYLGLUCOSAMINYLTRANSFERASE SPINDLY-RELATED"/>
    <property type="match status" value="1"/>
</dbReference>
<dbReference type="InterPro" id="IPR051939">
    <property type="entry name" value="Glycosyltr_41/O-GlcNAc_trsf"/>
</dbReference>
<keyword evidence="3" id="KW-0808">Transferase</keyword>
<gene>
    <name evidence="5" type="ordered locus">Hbal_2334</name>
</gene>
<dbReference type="SMART" id="SM00028">
    <property type="entry name" value="TPR"/>
    <property type="match status" value="6"/>
</dbReference>
<dbReference type="PANTHER" id="PTHR44835:SF1">
    <property type="entry name" value="PROTEIN O-GLCNAC TRANSFERASE"/>
    <property type="match status" value="1"/>
</dbReference>
<dbReference type="SUPFAM" id="SSF53756">
    <property type="entry name" value="UDP-Glycosyltransferase/glycogen phosphorylase"/>
    <property type="match status" value="1"/>
</dbReference>
<dbReference type="Gene3D" id="3.40.50.2000">
    <property type="entry name" value="Glycogen Phosphorylase B"/>
    <property type="match status" value="1"/>
</dbReference>
<dbReference type="Gene3D" id="1.25.40.10">
    <property type="entry name" value="Tetratricopeptide repeat domain"/>
    <property type="match status" value="1"/>
</dbReference>
<evidence type="ECO:0000256" key="3">
    <source>
        <dbReference type="ARBA" id="ARBA00022679"/>
    </source>
</evidence>
<feature type="repeat" description="TPR" evidence="4">
    <location>
        <begin position="212"/>
        <end position="245"/>
    </location>
</feature>
<evidence type="ECO:0000256" key="4">
    <source>
        <dbReference type="PROSITE-ProRule" id="PRU00339"/>
    </source>
</evidence>
<reference evidence="6" key="1">
    <citation type="journal article" date="2011" name="J. Bacteriol.">
        <title>Genome sequences of eight morphologically diverse alphaproteobacteria.</title>
        <authorList>
            <consortium name="US DOE Joint Genome Institute"/>
            <person name="Brown P.J."/>
            <person name="Kysela D.T."/>
            <person name="Buechlein A."/>
            <person name="Hemmerich C."/>
            <person name="Brun Y.V."/>
        </authorList>
    </citation>
    <scope>NUCLEOTIDE SEQUENCE [LARGE SCALE GENOMIC DNA]</scope>
    <source>
        <strain evidence="6">ATCC 49814 / DSM 5838 / IFAM 1418</strain>
    </source>
</reference>
<evidence type="ECO:0000313" key="5">
    <source>
        <dbReference type="EMBL" id="ACT60014.1"/>
    </source>
</evidence>
<protein>
    <submittedName>
        <fullName evidence="5">TPR repeat-containing protein</fullName>
    </submittedName>
</protein>
<dbReference type="InterPro" id="IPR011990">
    <property type="entry name" value="TPR-like_helical_dom_sf"/>
</dbReference>
<name>C6XMV0_HIRBI</name>
<dbReference type="SUPFAM" id="SSF48452">
    <property type="entry name" value="TPR-like"/>
    <property type="match status" value="1"/>
</dbReference>
<dbReference type="HOGENOM" id="CLU_010140_1_1_5"/>
<dbReference type="OrthoDB" id="6193797at2"/>
<dbReference type="Pfam" id="PF13432">
    <property type="entry name" value="TPR_16"/>
    <property type="match status" value="1"/>
</dbReference>
<evidence type="ECO:0000256" key="2">
    <source>
        <dbReference type="ARBA" id="ARBA00022676"/>
    </source>
</evidence>
<dbReference type="AlphaFoldDB" id="C6XMV0"/>